<dbReference type="OrthoDB" id="443402at2759"/>
<evidence type="ECO:0000313" key="2">
    <source>
        <dbReference type="Proteomes" id="UP000015530"/>
    </source>
</evidence>
<comment type="caution">
    <text evidence="1">The sequence shown here is derived from an EMBL/GenBank/DDBJ whole genome shotgun (WGS) entry which is preliminary data.</text>
</comment>
<dbReference type="EMBL" id="AMYD01002686">
    <property type="protein sequence ID" value="EQB48221.1"/>
    <property type="molecule type" value="Genomic_DNA"/>
</dbReference>
<name>T0L989_COLGC</name>
<proteinExistence type="predicted"/>
<protein>
    <submittedName>
        <fullName evidence="1">Uncharacterized protein</fullName>
    </submittedName>
</protein>
<dbReference type="HOGENOM" id="CLU_1835013_0_0_1"/>
<dbReference type="Proteomes" id="UP000015530">
    <property type="component" value="Unassembled WGS sequence"/>
</dbReference>
<dbReference type="AlphaFoldDB" id="T0L989"/>
<dbReference type="STRING" id="1237896.T0L989"/>
<sequence>MTPVEIIGLVSAVITFVDFAAENIAIAQEIGKSGTAAKKENAELEKRVGLLQKQIDIVRQSTKGSKNDVHGIELLNLADEYHDLTTKLLTLLSELKSTKKRHIVWKSIKNLYKKNEKEGLQRGLKDCLMRIQLQLMQVTR</sequence>
<accession>T0L989</accession>
<reference evidence="2" key="1">
    <citation type="journal article" date="2013" name="Mol. Plant Microbe Interact.">
        <title>Global aspects of pacC regulation of pathogenicity genes in Colletotrichum gloeosporioides as revealed by transcriptome analysis.</title>
        <authorList>
            <person name="Alkan N."/>
            <person name="Meng X."/>
            <person name="Friedlander G."/>
            <person name="Reuveni E."/>
            <person name="Sukno S."/>
            <person name="Sherman A."/>
            <person name="Thon M."/>
            <person name="Fluhr R."/>
            <person name="Prusky D."/>
        </authorList>
    </citation>
    <scope>NUCLEOTIDE SEQUENCE [LARGE SCALE GENOMIC DNA]</scope>
    <source>
        <strain evidence="2">Cg-14</strain>
    </source>
</reference>
<organism evidence="1 2">
    <name type="scientific">Colletotrichum gloeosporioides (strain Cg-14)</name>
    <name type="common">Anthracnose fungus</name>
    <name type="synonym">Glomerella cingulata</name>
    <dbReference type="NCBI Taxonomy" id="1237896"/>
    <lineage>
        <taxon>Eukaryota</taxon>
        <taxon>Fungi</taxon>
        <taxon>Dikarya</taxon>
        <taxon>Ascomycota</taxon>
        <taxon>Pezizomycotina</taxon>
        <taxon>Sordariomycetes</taxon>
        <taxon>Hypocreomycetidae</taxon>
        <taxon>Glomerellales</taxon>
        <taxon>Glomerellaceae</taxon>
        <taxon>Colletotrichum</taxon>
        <taxon>Colletotrichum gloeosporioides species complex</taxon>
    </lineage>
</organism>
<evidence type="ECO:0000313" key="1">
    <source>
        <dbReference type="EMBL" id="EQB48221.1"/>
    </source>
</evidence>
<gene>
    <name evidence="1" type="ORF">CGLO_12571</name>
</gene>